<dbReference type="AlphaFoldDB" id="A0A9R0D299"/>
<dbReference type="Gene3D" id="1.10.238.20">
    <property type="entry name" value="Pheromone/general odorant binding protein domain"/>
    <property type="match status" value="1"/>
</dbReference>
<dbReference type="CDD" id="cd23992">
    <property type="entry name" value="PBP_GOBP"/>
    <property type="match status" value="1"/>
</dbReference>
<organism evidence="1 2">
    <name type="scientific">Spodoptera frugiperda</name>
    <name type="common">Fall armyworm</name>
    <dbReference type="NCBI Taxonomy" id="7108"/>
    <lineage>
        <taxon>Eukaryota</taxon>
        <taxon>Metazoa</taxon>
        <taxon>Ecdysozoa</taxon>
        <taxon>Arthropoda</taxon>
        <taxon>Hexapoda</taxon>
        <taxon>Insecta</taxon>
        <taxon>Pterygota</taxon>
        <taxon>Neoptera</taxon>
        <taxon>Endopterygota</taxon>
        <taxon>Lepidoptera</taxon>
        <taxon>Glossata</taxon>
        <taxon>Ditrysia</taxon>
        <taxon>Noctuoidea</taxon>
        <taxon>Noctuidae</taxon>
        <taxon>Amphipyrinae</taxon>
        <taxon>Spodoptera</taxon>
    </lineage>
</organism>
<dbReference type="Proteomes" id="UP000829999">
    <property type="component" value="Chromosome 6"/>
</dbReference>
<dbReference type="SUPFAM" id="SSF47565">
    <property type="entry name" value="Insect pheromone/odorant-binding proteins"/>
    <property type="match status" value="1"/>
</dbReference>
<dbReference type="InterPro" id="IPR036728">
    <property type="entry name" value="PBP_GOBP_sf"/>
</dbReference>
<dbReference type="RefSeq" id="XP_035437560.2">
    <property type="nucleotide sequence ID" value="XM_035581667.2"/>
</dbReference>
<dbReference type="GeneID" id="118267594"/>
<protein>
    <submittedName>
        <fullName evidence="2">Uncharacterized protein LOC118267594</fullName>
    </submittedName>
</protein>
<accession>A0A9R0D299</accession>
<dbReference type="Pfam" id="PF01395">
    <property type="entry name" value="PBP_GOBP"/>
    <property type="match status" value="1"/>
</dbReference>
<dbReference type="OrthoDB" id="6618046at2759"/>
<reference evidence="2" key="1">
    <citation type="submission" date="2025-08" db="UniProtKB">
        <authorList>
            <consortium name="RefSeq"/>
        </authorList>
    </citation>
    <scope>IDENTIFICATION</scope>
    <source>
        <tissue evidence="2">Whole larval tissue</tissue>
    </source>
</reference>
<dbReference type="GO" id="GO:0005549">
    <property type="term" value="F:odorant binding"/>
    <property type="evidence" value="ECO:0007669"/>
    <property type="project" value="InterPro"/>
</dbReference>
<evidence type="ECO:0000313" key="1">
    <source>
        <dbReference type="Proteomes" id="UP000829999"/>
    </source>
</evidence>
<dbReference type="InterPro" id="IPR006170">
    <property type="entry name" value="PBP/GOBP"/>
</dbReference>
<evidence type="ECO:0000313" key="2">
    <source>
        <dbReference type="RefSeq" id="XP_035437560.2"/>
    </source>
</evidence>
<sequence>MFQRSRESASDMTFSSIIWFAVICISVSYADRGSHEKEAIFDCIDKYDIPVSEKGSFEKHDITSVDPCFWACSFKTIGFLNSEGQYDPEVTHSRYKKEDLAFLGDVKLNKFEEIVVKCDEAMEKITGTDSKAECDRGLQLAKCYIEDMRTLILDDDSKK</sequence>
<name>A0A9R0D299_SPOFR</name>
<keyword evidence="1" id="KW-1185">Reference proteome</keyword>
<gene>
    <name evidence="2" type="primary">LOC118267594</name>
</gene>
<proteinExistence type="predicted"/>